<evidence type="ECO:0000313" key="7">
    <source>
        <dbReference type="EMBL" id="TFL00184.1"/>
    </source>
</evidence>
<feature type="compositionally biased region" description="Polar residues" evidence="5">
    <location>
        <begin position="383"/>
        <end position="399"/>
    </location>
</feature>
<reference evidence="7 8" key="1">
    <citation type="journal article" date="2019" name="Nat. Ecol. Evol.">
        <title>Megaphylogeny resolves global patterns of mushroom evolution.</title>
        <authorList>
            <person name="Varga T."/>
            <person name="Krizsan K."/>
            <person name="Foldi C."/>
            <person name="Dima B."/>
            <person name="Sanchez-Garcia M."/>
            <person name="Sanchez-Ramirez S."/>
            <person name="Szollosi G.J."/>
            <person name="Szarkandi J.G."/>
            <person name="Papp V."/>
            <person name="Albert L."/>
            <person name="Andreopoulos W."/>
            <person name="Angelini C."/>
            <person name="Antonin V."/>
            <person name="Barry K.W."/>
            <person name="Bougher N.L."/>
            <person name="Buchanan P."/>
            <person name="Buyck B."/>
            <person name="Bense V."/>
            <person name="Catcheside P."/>
            <person name="Chovatia M."/>
            <person name="Cooper J."/>
            <person name="Damon W."/>
            <person name="Desjardin D."/>
            <person name="Finy P."/>
            <person name="Geml J."/>
            <person name="Haridas S."/>
            <person name="Hughes K."/>
            <person name="Justo A."/>
            <person name="Karasinski D."/>
            <person name="Kautmanova I."/>
            <person name="Kiss B."/>
            <person name="Kocsube S."/>
            <person name="Kotiranta H."/>
            <person name="LaButti K.M."/>
            <person name="Lechner B.E."/>
            <person name="Liimatainen K."/>
            <person name="Lipzen A."/>
            <person name="Lukacs Z."/>
            <person name="Mihaltcheva S."/>
            <person name="Morgado L.N."/>
            <person name="Niskanen T."/>
            <person name="Noordeloos M.E."/>
            <person name="Ohm R.A."/>
            <person name="Ortiz-Santana B."/>
            <person name="Ovrebo C."/>
            <person name="Racz N."/>
            <person name="Riley R."/>
            <person name="Savchenko A."/>
            <person name="Shiryaev A."/>
            <person name="Soop K."/>
            <person name="Spirin V."/>
            <person name="Szebenyi C."/>
            <person name="Tomsovsky M."/>
            <person name="Tulloss R.E."/>
            <person name="Uehling J."/>
            <person name="Grigoriev I.V."/>
            <person name="Vagvolgyi C."/>
            <person name="Papp T."/>
            <person name="Martin F.M."/>
            <person name="Miettinen O."/>
            <person name="Hibbett D.S."/>
            <person name="Nagy L.G."/>
        </authorList>
    </citation>
    <scope>NUCLEOTIDE SEQUENCE [LARGE SCALE GENOMIC DNA]</scope>
    <source>
        <strain evidence="7 8">CBS 309.79</strain>
    </source>
</reference>
<evidence type="ECO:0000256" key="5">
    <source>
        <dbReference type="SAM" id="MobiDB-lite"/>
    </source>
</evidence>
<dbReference type="GO" id="GO:0016020">
    <property type="term" value="C:membrane"/>
    <property type="evidence" value="ECO:0007669"/>
    <property type="project" value="UniProtKB-SubCell"/>
</dbReference>
<evidence type="ECO:0000256" key="3">
    <source>
        <dbReference type="ARBA" id="ARBA00022989"/>
    </source>
</evidence>
<dbReference type="AlphaFoldDB" id="A0A5C3QP92"/>
<dbReference type="OrthoDB" id="3265734at2759"/>
<dbReference type="PANTHER" id="PTHR15549">
    <property type="entry name" value="PAIRED IMMUNOGLOBULIN-LIKE TYPE 2 RECEPTOR"/>
    <property type="match status" value="1"/>
</dbReference>
<evidence type="ECO:0000256" key="2">
    <source>
        <dbReference type="ARBA" id="ARBA00022692"/>
    </source>
</evidence>
<dbReference type="GO" id="GO:0071944">
    <property type="term" value="C:cell periphery"/>
    <property type="evidence" value="ECO:0007669"/>
    <property type="project" value="UniProtKB-ARBA"/>
</dbReference>
<evidence type="ECO:0000313" key="8">
    <source>
        <dbReference type="Proteomes" id="UP000305067"/>
    </source>
</evidence>
<evidence type="ECO:0000256" key="6">
    <source>
        <dbReference type="SAM" id="Phobius"/>
    </source>
</evidence>
<evidence type="ECO:0000256" key="1">
    <source>
        <dbReference type="ARBA" id="ARBA00004167"/>
    </source>
</evidence>
<keyword evidence="4 6" id="KW-0472">Membrane</keyword>
<feature type="transmembrane region" description="Helical" evidence="6">
    <location>
        <begin position="319"/>
        <end position="343"/>
    </location>
</feature>
<dbReference type="InterPro" id="IPR051694">
    <property type="entry name" value="Immunoregulatory_rcpt-like"/>
</dbReference>
<feature type="compositionally biased region" description="Low complexity" evidence="5">
    <location>
        <begin position="292"/>
        <end position="307"/>
    </location>
</feature>
<sequence>MSESSSSNVQVLVDDSDPRIRYTPASQWSSGGNAYEHNSTTTGFGEGTGSLSFAFNGTKIGVYGTVLPGNDTLDVTCTVDGVDIPVTQPDDASYHYLYCESPTLIGDEEHQLEVEVVGPSSPPFILDYLIYESEVREDRLAGPGDRDIQLLVDDADPRVVYGGPEGSWRTGGVPREWGGTTHLTNTGGATVTYKFYGTGIQVYGTLGAQEELEPYTVTFTIDDGTPITYRPPDIGGLVYKMRFFRSSVLEEGEHTLVMTDTTEGTREVILDYFAQSVSPSGLIRDPDPPTPSDSADPSGSPTPTDSPNNDGDDAGGPSVGLIAGVVVGAVVALALIVGLILFWRRRKSRKNAPRVQVDLSGPQVTEPFMGSASVTPYSYTPAGATSTSTGQQDTSLYGSGSNGYPVGATHSGNNVHSSGTASSGYPAGMIQSGNNGYSASSVRPGSSGGYPSGKGFASRSSVPQSPTSSTHTPPPAPSSSSGSAAPFSAGSATHQRTDSFNSLQPQRHVDAGVRLAGGNDEGELPVDLPPLYQRSYSIRRP</sequence>
<dbReference type="Gene3D" id="2.60.120.260">
    <property type="entry name" value="Galactose-binding domain-like"/>
    <property type="match status" value="2"/>
</dbReference>
<keyword evidence="2 6" id="KW-0812">Transmembrane</keyword>
<gene>
    <name evidence="7" type="ORF">BDV98DRAFT_605615</name>
</gene>
<keyword evidence="3 6" id="KW-1133">Transmembrane helix</keyword>
<feature type="region of interest" description="Disordered" evidence="5">
    <location>
        <begin position="383"/>
        <end position="402"/>
    </location>
</feature>
<evidence type="ECO:0000256" key="4">
    <source>
        <dbReference type="ARBA" id="ARBA00023136"/>
    </source>
</evidence>
<name>A0A5C3QP92_9AGAR</name>
<accession>A0A5C3QP92</accession>
<dbReference type="STRING" id="1884261.A0A5C3QP92"/>
<keyword evidence="8" id="KW-1185">Reference proteome</keyword>
<dbReference type="Proteomes" id="UP000305067">
    <property type="component" value="Unassembled WGS sequence"/>
</dbReference>
<dbReference type="EMBL" id="ML178830">
    <property type="protein sequence ID" value="TFL00184.1"/>
    <property type="molecule type" value="Genomic_DNA"/>
</dbReference>
<feature type="region of interest" description="Disordered" evidence="5">
    <location>
        <begin position="278"/>
        <end position="315"/>
    </location>
</feature>
<feature type="compositionally biased region" description="Low complexity" evidence="5">
    <location>
        <begin position="453"/>
        <end position="471"/>
    </location>
</feature>
<feature type="region of interest" description="Disordered" evidence="5">
    <location>
        <begin position="436"/>
        <end position="529"/>
    </location>
</feature>
<proteinExistence type="predicted"/>
<feature type="compositionally biased region" description="Low complexity" evidence="5">
    <location>
        <begin position="478"/>
        <end position="493"/>
    </location>
</feature>
<protein>
    <submittedName>
        <fullName evidence="7">Uncharacterized protein</fullName>
    </submittedName>
</protein>
<organism evidence="7 8">
    <name type="scientific">Pterulicium gracile</name>
    <dbReference type="NCBI Taxonomy" id="1884261"/>
    <lineage>
        <taxon>Eukaryota</taxon>
        <taxon>Fungi</taxon>
        <taxon>Dikarya</taxon>
        <taxon>Basidiomycota</taxon>
        <taxon>Agaricomycotina</taxon>
        <taxon>Agaricomycetes</taxon>
        <taxon>Agaricomycetidae</taxon>
        <taxon>Agaricales</taxon>
        <taxon>Pleurotineae</taxon>
        <taxon>Pterulaceae</taxon>
        <taxon>Pterulicium</taxon>
    </lineage>
</organism>
<comment type="subcellular location">
    <subcellularLocation>
        <location evidence="1">Membrane</location>
        <topology evidence="1">Single-pass membrane protein</topology>
    </subcellularLocation>
</comment>